<dbReference type="RefSeq" id="WP_106611619.1">
    <property type="nucleotide sequence ID" value="NZ_JAUSTO010000003.1"/>
</dbReference>
<feature type="transmembrane region" description="Helical" evidence="1">
    <location>
        <begin position="59"/>
        <end position="75"/>
    </location>
</feature>
<gene>
    <name evidence="3" type="ORF">J2S20_000639</name>
</gene>
<feature type="transmembrane region" description="Helical" evidence="1">
    <location>
        <begin position="467"/>
        <end position="484"/>
    </location>
</feature>
<proteinExistence type="predicted"/>
<feature type="transmembrane region" description="Helical" evidence="1">
    <location>
        <begin position="321"/>
        <end position="345"/>
    </location>
</feature>
<reference evidence="3" key="1">
    <citation type="submission" date="2023-07" db="EMBL/GenBank/DDBJ databases">
        <title>Genomic Encyclopedia of Type Strains, Phase IV (KMG-IV): sequencing the most valuable type-strain genomes for metagenomic binning, comparative biology and taxonomic classification.</title>
        <authorList>
            <person name="Goeker M."/>
        </authorList>
    </citation>
    <scope>NUCLEOTIDE SEQUENCE</scope>
    <source>
        <strain evidence="3">DSM 19659</strain>
    </source>
</reference>
<dbReference type="InterPro" id="IPR010656">
    <property type="entry name" value="DctM"/>
</dbReference>
<protein>
    <submittedName>
        <fullName evidence="3">TRAP transporter 4TM/12TM fusion protein</fullName>
    </submittedName>
</protein>
<feature type="transmembrane region" description="Helical" evidence="1">
    <location>
        <begin position="153"/>
        <end position="170"/>
    </location>
</feature>
<evidence type="ECO:0000313" key="4">
    <source>
        <dbReference type="Proteomes" id="UP001241537"/>
    </source>
</evidence>
<organism evidence="3 4">
    <name type="scientific">Moryella indoligenes</name>
    <dbReference type="NCBI Taxonomy" id="371674"/>
    <lineage>
        <taxon>Bacteria</taxon>
        <taxon>Bacillati</taxon>
        <taxon>Bacillota</taxon>
        <taxon>Clostridia</taxon>
        <taxon>Lachnospirales</taxon>
        <taxon>Lachnospiraceae</taxon>
        <taxon>Moryella</taxon>
    </lineage>
</organism>
<dbReference type="Pfam" id="PF06808">
    <property type="entry name" value="DctM"/>
    <property type="match status" value="1"/>
</dbReference>
<dbReference type="AlphaFoldDB" id="A0AAE3V9B9"/>
<keyword evidence="1" id="KW-1133">Transmembrane helix</keyword>
<feature type="transmembrane region" description="Helical" evidence="1">
    <location>
        <begin position="428"/>
        <end position="447"/>
    </location>
</feature>
<comment type="caution">
    <text evidence="3">The sequence shown here is derived from an EMBL/GenBank/DDBJ whole genome shotgun (WGS) entry which is preliminary data.</text>
</comment>
<feature type="transmembrane region" description="Helical" evidence="1">
    <location>
        <begin position="577"/>
        <end position="598"/>
    </location>
</feature>
<feature type="transmembrane region" description="Helical" evidence="1">
    <location>
        <begin position="366"/>
        <end position="385"/>
    </location>
</feature>
<evidence type="ECO:0000256" key="1">
    <source>
        <dbReference type="SAM" id="Phobius"/>
    </source>
</evidence>
<dbReference type="PANTHER" id="PTHR43849:SF2">
    <property type="entry name" value="BLL3936 PROTEIN"/>
    <property type="match status" value="1"/>
</dbReference>
<feature type="transmembrane region" description="Helical" evidence="1">
    <location>
        <begin position="632"/>
        <end position="650"/>
    </location>
</feature>
<keyword evidence="1" id="KW-0812">Transmembrane</keyword>
<dbReference type="NCBIfam" id="TIGR02123">
    <property type="entry name" value="TRAP_fused"/>
    <property type="match status" value="1"/>
</dbReference>
<evidence type="ECO:0000313" key="3">
    <source>
        <dbReference type="EMBL" id="MDQ0151957.1"/>
    </source>
</evidence>
<dbReference type="PANTHER" id="PTHR43849">
    <property type="entry name" value="BLL3936 PROTEIN"/>
    <property type="match status" value="1"/>
</dbReference>
<feature type="transmembrane region" description="Helical" evidence="1">
    <location>
        <begin position="96"/>
        <end position="115"/>
    </location>
</feature>
<feature type="transmembrane region" description="Helical" evidence="1">
    <location>
        <begin position="32"/>
        <end position="53"/>
    </location>
</feature>
<dbReference type="Proteomes" id="UP001241537">
    <property type="component" value="Unassembled WGS sequence"/>
</dbReference>
<feature type="transmembrane region" description="Helical" evidence="1">
    <location>
        <begin position="199"/>
        <end position="221"/>
    </location>
</feature>
<dbReference type="InterPro" id="IPR011853">
    <property type="entry name" value="TRAP_DctM-Dct_fused"/>
</dbReference>
<feature type="domain" description="TRAP C4-dicarboxylate transport system permease DctM subunit" evidence="2">
    <location>
        <begin position="141"/>
        <end position="574"/>
    </location>
</feature>
<feature type="transmembrane region" description="Helical" evidence="1">
    <location>
        <begin position="246"/>
        <end position="268"/>
    </location>
</feature>
<keyword evidence="4" id="KW-1185">Reference proteome</keyword>
<feature type="transmembrane region" description="Helical" evidence="1">
    <location>
        <begin position="127"/>
        <end position="146"/>
    </location>
</feature>
<evidence type="ECO:0000259" key="2">
    <source>
        <dbReference type="Pfam" id="PF06808"/>
    </source>
</evidence>
<name>A0AAE3V9B9_9FIRM</name>
<feature type="transmembrane region" description="Helical" evidence="1">
    <location>
        <begin position="517"/>
        <end position="540"/>
    </location>
</feature>
<feature type="transmembrane region" description="Helical" evidence="1">
    <location>
        <begin position="552"/>
        <end position="571"/>
    </location>
</feature>
<sequence length="657" mass="69788">MKKDKAVQEINVESLDSELAAARKMEENKGTAFGRIAAVFAFSMSLFHILTVFRQLDVIPQRGIHVAFAFTILLLSQPLYEHVFKDRFAGNAEFRLVCRIIDLVMIGALWAAIWMCKYEYDHLSDNLGIAGQWAVVAGALLLIIVLEGTRRCLGYIMPALAILFFLYARFGHMLPGALGHKEYKLAALLKYLSVDLDGIFGTTIQVSATVIIMFVMFGTFLEASGCSSFINDLALSLTGKLRCGPALAAVVASALMGCINGSAVANVVGTGTFTIPLMKSRGYKPEFASGVEAVASTGGQILPPVMGSGAFLMVAFTGVPYTRIVIAAVIPAVLYFLGAAIAVFAQGEVGDVELLPENEIPRTRAVLKDGWLYLLIIGALVWALLIVQYSPALSGLIGCVSVPLVMLFDKKKRFTIREIPETMVKTGYSALSIVSGCACAGVVVAMISRTGIGVVFGDMMINAAHGLMFPSLLFCAIACIILGMGLPTTSAYVIAASILAPALAKLGLSLLTAHLFVFYFACLSAITPPVALAAYAGAGIAKCDPMQTAIHACKIGFAGFIVPFVFCYNAAMMLDGSPLSIISVCVTALVGCIGMSCGMQGWYFSGQRKVPLLVRLMVIAGGLLMMTPSDLMSIIGLVLLAAAFFLPKLGSREKAAV</sequence>
<keyword evidence="1" id="KW-0472">Membrane</keyword>
<dbReference type="EMBL" id="JAUSTO010000003">
    <property type="protein sequence ID" value="MDQ0151957.1"/>
    <property type="molecule type" value="Genomic_DNA"/>
</dbReference>
<accession>A0AAE3V9B9</accession>